<gene>
    <name evidence="2" type="ORF">Xedl_00986</name>
</gene>
<sequence>MKVVHCDIRKKLQEKQKYNPWYGRGLLEQKMYGIKKCDVSNYINKRIADLRGGENRRMEGRERKDGRSKNRGRKEN</sequence>
<proteinExistence type="predicted"/>
<keyword evidence="3" id="KW-1185">Reference proteome</keyword>
<evidence type="ECO:0000256" key="1">
    <source>
        <dbReference type="SAM" id="MobiDB-lite"/>
    </source>
</evidence>
<dbReference type="AlphaFoldDB" id="A0A1Q5TWM2"/>
<protein>
    <submittedName>
        <fullName evidence="2">Uncharacterized protein</fullName>
    </submittedName>
</protein>
<dbReference type="EMBL" id="MKGQ01000004">
    <property type="protein sequence ID" value="OKP04621.1"/>
    <property type="molecule type" value="Genomic_DNA"/>
</dbReference>
<evidence type="ECO:0000313" key="3">
    <source>
        <dbReference type="Proteomes" id="UP000186268"/>
    </source>
</evidence>
<organism evidence="2 3">
    <name type="scientific">Xenorhabdus eapokensis</name>
    <dbReference type="NCBI Taxonomy" id="1873482"/>
    <lineage>
        <taxon>Bacteria</taxon>
        <taxon>Pseudomonadati</taxon>
        <taxon>Pseudomonadota</taxon>
        <taxon>Gammaproteobacteria</taxon>
        <taxon>Enterobacterales</taxon>
        <taxon>Morganellaceae</taxon>
        <taxon>Xenorhabdus</taxon>
    </lineage>
</organism>
<comment type="caution">
    <text evidence="2">The sequence shown here is derived from an EMBL/GenBank/DDBJ whole genome shotgun (WGS) entry which is preliminary data.</text>
</comment>
<name>A0A1Q5TWM2_9GAMM</name>
<evidence type="ECO:0000313" key="2">
    <source>
        <dbReference type="EMBL" id="OKP04621.1"/>
    </source>
</evidence>
<dbReference type="Proteomes" id="UP000186268">
    <property type="component" value="Unassembled WGS sequence"/>
</dbReference>
<reference evidence="2 3" key="1">
    <citation type="submission" date="2016-09" db="EMBL/GenBank/DDBJ databases">
        <title>Xenorhabdus thuongxuanensis sp. nov. and Xenorhabdus eapokensis sp. nov., isolated from Steinernema species.</title>
        <authorList>
            <person name="Kaempfer P."/>
            <person name="Tobias N.J."/>
            <person name="Phan Ke L."/>
            <person name="Bode H.B."/>
            <person name="Glaeser S.P."/>
        </authorList>
    </citation>
    <scope>NUCLEOTIDE SEQUENCE [LARGE SCALE GENOMIC DNA]</scope>
    <source>
        <strain evidence="2 3">DL20</strain>
    </source>
</reference>
<feature type="region of interest" description="Disordered" evidence="1">
    <location>
        <begin position="50"/>
        <end position="76"/>
    </location>
</feature>
<dbReference type="RefSeq" id="WP_143187378.1">
    <property type="nucleotide sequence ID" value="NZ_CAWNAG010000147.1"/>
</dbReference>
<accession>A0A1Q5TWM2</accession>